<proteinExistence type="predicted"/>
<comment type="function">
    <text evidence="10">Putative Notch ligand involved in the mediation of Notch signaling.</text>
</comment>
<keyword evidence="10 12" id="KW-0472">Membrane</keyword>
<dbReference type="GO" id="GO:0030154">
    <property type="term" value="P:cell differentiation"/>
    <property type="evidence" value="ECO:0007669"/>
    <property type="project" value="UniProtKB-KW"/>
</dbReference>
<feature type="disulfide bond" evidence="8">
    <location>
        <begin position="365"/>
        <end position="374"/>
    </location>
</feature>
<feature type="disulfide bond" evidence="8">
    <location>
        <begin position="320"/>
        <end position="329"/>
    </location>
</feature>
<feature type="domain" description="EGF-like" evidence="13">
    <location>
        <begin position="332"/>
        <end position="375"/>
    </location>
</feature>
<feature type="disulfide bond" evidence="8">
    <location>
        <begin position="282"/>
        <end position="291"/>
    </location>
</feature>
<dbReference type="InterPro" id="IPR051022">
    <property type="entry name" value="Notch_Cell-Fate_Det"/>
</dbReference>
<protein>
    <recommendedName>
        <fullName evidence="10">Delta-like protein</fullName>
    </recommendedName>
</protein>
<keyword evidence="6" id="KW-0832">Ubl conjugation</keyword>
<dbReference type="Pfam" id="PF01414">
    <property type="entry name" value="DSL"/>
    <property type="match status" value="1"/>
</dbReference>
<evidence type="ECO:0000256" key="6">
    <source>
        <dbReference type="ARBA" id="ARBA00022843"/>
    </source>
</evidence>
<dbReference type="FunFam" id="2.10.25.10:FF:000031">
    <property type="entry name" value="neurogenic locus notch homolog protein 3"/>
    <property type="match status" value="1"/>
</dbReference>
<evidence type="ECO:0000256" key="3">
    <source>
        <dbReference type="ARBA" id="ARBA00022729"/>
    </source>
</evidence>
<dbReference type="InterPro" id="IPR001881">
    <property type="entry name" value="EGF-like_Ca-bd_dom"/>
</dbReference>
<feature type="disulfide bond" evidence="8">
    <location>
        <begin position="243"/>
        <end position="252"/>
    </location>
</feature>
<dbReference type="OrthoDB" id="5953235at2759"/>
<feature type="disulfide bond" evidence="9">
    <location>
        <begin position="28"/>
        <end position="37"/>
    </location>
</feature>
<feature type="domain" description="EGF-like" evidence="13">
    <location>
        <begin position="255"/>
        <end position="292"/>
    </location>
</feature>
<feature type="domain" description="EGF-like" evidence="13">
    <location>
        <begin position="127"/>
        <end position="171"/>
    </location>
</feature>
<comment type="caution">
    <text evidence="8">Lacks conserved residue(s) required for the propagation of feature annotation.</text>
</comment>
<keyword evidence="10 12" id="KW-1133">Transmembrane helix</keyword>
<keyword evidence="5" id="KW-0221">Differentiation</keyword>
<evidence type="ECO:0000256" key="5">
    <source>
        <dbReference type="ARBA" id="ARBA00022782"/>
    </source>
</evidence>
<dbReference type="PROSITE" id="PS01187">
    <property type="entry name" value="EGF_CA"/>
    <property type="match status" value="1"/>
</dbReference>
<feature type="domain" description="DSL" evidence="14">
    <location>
        <begin position="26"/>
        <end position="71"/>
    </location>
</feature>
<evidence type="ECO:0000259" key="14">
    <source>
        <dbReference type="PROSITE" id="PS51051"/>
    </source>
</evidence>
<dbReference type="FunFam" id="2.10.25.10:FF:000118">
    <property type="entry name" value="protein delta homolog 2"/>
    <property type="match status" value="1"/>
</dbReference>
<dbReference type="InterPro" id="IPR001774">
    <property type="entry name" value="DSL"/>
</dbReference>
<dbReference type="PROSITE" id="PS50026">
    <property type="entry name" value="EGF_3"/>
    <property type="match status" value="6"/>
</dbReference>
<evidence type="ECO:0000259" key="13">
    <source>
        <dbReference type="PROSITE" id="PS50026"/>
    </source>
</evidence>
<dbReference type="PROSITE" id="PS51051">
    <property type="entry name" value="DSL"/>
    <property type="match status" value="1"/>
</dbReference>
<dbReference type="InterPro" id="IPR000742">
    <property type="entry name" value="EGF"/>
</dbReference>
<evidence type="ECO:0000256" key="11">
    <source>
        <dbReference type="SAM" id="MobiDB-lite"/>
    </source>
</evidence>
<dbReference type="Pfam" id="PF00008">
    <property type="entry name" value="EGF"/>
    <property type="match status" value="4"/>
</dbReference>
<feature type="disulfide bond" evidence="8">
    <location>
        <begin position="161"/>
        <end position="170"/>
    </location>
</feature>
<feature type="region of interest" description="Disordered" evidence="11">
    <location>
        <begin position="618"/>
        <end position="645"/>
    </location>
</feature>
<keyword evidence="7 8" id="KW-1015">Disulfide bond</keyword>
<keyword evidence="3 10" id="KW-0732">Signal</keyword>
<feature type="domain" description="EGF-like" evidence="13">
    <location>
        <begin position="173"/>
        <end position="206"/>
    </location>
</feature>
<feature type="disulfide bond" evidence="9">
    <location>
        <begin position="41"/>
        <end position="53"/>
    </location>
</feature>
<dbReference type="AlphaFoldDB" id="A0A8E0S139"/>
<dbReference type="SMART" id="SM00051">
    <property type="entry name" value="DSL"/>
    <property type="match status" value="1"/>
</dbReference>
<dbReference type="GO" id="GO:0005509">
    <property type="term" value="F:calcium ion binding"/>
    <property type="evidence" value="ECO:0007669"/>
    <property type="project" value="InterPro"/>
</dbReference>
<dbReference type="CDD" id="cd00054">
    <property type="entry name" value="EGF_CA"/>
    <property type="match status" value="4"/>
</dbReference>
<comment type="subcellular location">
    <subcellularLocation>
        <location evidence="10">Membrane</location>
        <topology evidence="10">Single-pass type I membrane protein</topology>
    </subcellularLocation>
</comment>
<evidence type="ECO:0000256" key="10">
    <source>
        <dbReference type="RuleBase" id="RU280815"/>
    </source>
</evidence>
<dbReference type="PROSITE" id="PS00010">
    <property type="entry name" value="ASX_HYDROXYL"/>
    <property type="match status" value="2"/>
</dbReference>
<dbReference type="PROSITE" id="PS01186">
    <property type="entry name" value="EGF_2"/>
    <property type="match status" value="4"/>
</dbReference>
<dbReference type="PROSITE" id="PS00022">
    <property type="entry name" value="EGF_1"/>
    <property type="match status" value="7"/>
</dbReference>
<evidence type="ECO:0000256" key="7">
    <source>
        <dbReference type="ARBA" id="ARBA00023157"/>
    </source>
</evidence>
<dbReference type="PANTHER" id="PTHR24049:SF22">
    <property type="entry name" value="DROSOPHILA CRUMBS HOMOLOG"/>
    <property type="match status" value="1"/>
</dbReference>
<dbReference type="Gene3D" id="2.10.25.140">
    <property type="match status" value="1"/>
</dbReference>
<dbReference type="EMBL" id="LUCM01002898">
    <property type="protein sequence ID" value="KAA0196619.1"/>
    <property type="molecule type" value="Genomic_DNA"/>
</dbReference>
<feature type="disulfide bond" evidence="9">
    <location>
        <begin position="62"/>
        <end position="71"/>
    </location>
</feature>
<dbReference type="InterPro" id="IPR018097">
    <property type="entry name" value="EGF_Ca-bd_CS"/>
</dbReference>
<keyword evidence="10 12" id="KW-0812">Transmembrane</keyword>
<comment type="caution">
    <text evidence="15">The sequence shown here is derived from an EMBL/GenBank/DDBJ whole genome shotgun (WGS) entry which is preliminary data.</text>
</comment>
<evidence type="ECO:0000256" key="4">
    <source>
        <dbReference type="ARBA" id="ARBA00022737"/>
    </source>
</evidence>
<evidence type="ECO:0000256" key="8">
    <source>
        <dbReference type="PROSITE-ProRule" id="PRU00076"/>
    </source>
</evidence>
<sequence length="645" mass="71781">MDVPNLLLKDENAGLETANISVAFKYLCSKNYYGPNCNHYCDPRHSVMTHYRCHPQTGAIVCQPGWKGTNCNQGKCLDGWTGLRCDQCVPIAGCLNGKCHYNPILSKWEPYTCECDPSWMGMLCNINKNICTSSENPCQNGGECVETTDLEGQTPLYACHCRKGFTGTHCEQQVHDCHYHGCGQKGECQNDGNCSCVDGYFGSMCQFNYTSCAESPCLGVQSTCHMASTIKQTEHGLAFQCLCEPGRYGLNCEFWTNLCSTGIRCLNGGRCVSWSGGYRCICPPKFIGPRCELPRTACRNDSCANGGECLDRGISFTCQCPLGWTGATCHENVNECAEIPRWTGEAVCKNGAGCRDLLGSYQCLCTIGWTGRHCEIANKENHTDEKIICSNSSHCREQPEFTTEPSNVRILTGNQTKVPPDEQSIRQFFILFTIMGVTIPLALITLIAGVISLVSNCRSYRKDRTTRWVHYEQASRNKAKPTDYTTKQYLQVSDCQPKRVAENNSPGTPMYPNQFPTTKLTTGWSETQMEREKTLPNFLEDQSEVKRYDDKQTAQNEEQKLRESTPLLVHLSSSLGDTEPPRCPCNCVQNVSSLQTTAMSQLPYIDQTVINTLNLLSSSRASSPPPPYEESERNWDHVIASHSTS</sequence>
<feature type="compositionally biased region" description="Basic and acidic residues" evidence="11">
    <location>
        <begin position="543"/>
        <end position="563"/>
    </location>
</feature>
<dbReference type="SMART" id="SM00181">
    <property type="entry name" value="EGF"/>
    <property type="match status" value="7"/>
</dbReference>
<dbReference type="InterPro" id="IPR000152">
    <property type="entry name" value="EGF-type_Asp/Asn_hydroxyl_site"/>
</dbReference>
<reference evidence="15" key="1">
    <citation type="submission" date="2019-05" db="EMBL/GenBank/DDBJ databases">
        <title>Annotation for the trematode Fasciolopsis buski.</title>
        <authorList>
            <person name="Choi Y.-J."/>
        </authorList>
    </citation>
    <scope>NUCLEOTIDE SEQUENCE</scope>
    <source>
        <strain evidence="15">HT</strain>
        <tissue evidence="15">Whole worm</tissue>
    </source>
</reference>
<evidence type="ECO:0000256" key="9">
    <source>
        <dbReference type="PROSITE-ProRule" id="PRU00377"/>
    </source>
</evidence>
<dbReference type="GO" id="GO:0016020">
    <property type="term" value="C:membrane"/>
    <property type="evidence" value="ECO:0007669"/>
    <property type="project" value="UniProtKB-SubCell"/>
</dbReference>
<dbReference type="SUPFAM" id="SSF57196">
    <property type="entry name" value="EGF/Laminin"/>
    <property type="match status" value="5"/>
</dbReference>
<feature type="domain" description="EGF-like" evidence="13">
    <location>
        <begin position="294"/>
        <end position="330"/>
    </location>
</feature>
<dbReference type="Proteomes" id="UP000728185">
    <property type="component" value="Unassembled WGS sequence"/>
</dbReference>
<keyword evidence="1 10" id="KW-0217">Developmental protein</keyword>
<dbReference type="GO" id="GO:0007154">
    <property type="term" value="P:cell communication"/>
    <property type="evidence" value="ECO:0007669"/>
    <property type="project" value="InterPro"/>
</dbReference>
<dbReference type="SMART" id="SM00179">
    <property type="entry name" value="EGF_CA"/>
    <property type="match status" value="4"/>
</dbReference>
<evidence type="ECO:0000256" key="12">
    <source>
        <dbReference type="SAM" id="Phobius"/>
    </source>
</evidence>
<keyword evidence="2 8" id="KW-0245">EGF-like domain</keyword>
<name>A0A8E0S139_9TREM</name>
<evidence type="ECO:0000256" key="1">
    <source>
        <dbReference type="ARBA" id="ARBA00022473"/>
    </source>
</evidence>
<evidence type="ECO:0000313" key="15">
    <source>
        <dbReference type="EMBL" id="KAA0196619.1"/>
    </source>
</evidence>
<accession>A0A8E0S139</accession>
<feature type="domain" description="EGF-like" evidence="13">
    <location>
        <begin position="208"/>
        <end position="253"/>
    </location>
</feature>
<gene>
    <name evidence="15" type="ORF">FBUS_02115</name>
</gene>
<evidence type="ECO:0000313" key="16">
    <source>
        <dbReference type="Proteomes" id="UP000728185"/>
    </source>
</evidence>
<feature type="disulfide bond" evidence="8">
    <location>
        <begin position="196"/>
        <end position="205"/>
    </location>
</feature>
<feature type="transmembrane region" description="Helical" evidence="12">
    <location>
        <begin position="428"/>
        <end position="454"/>
    </location>
</feature>
<keyword evidence="4 10" id="KW-0677">Repeat</keyword>
<dbReference type="Gene3D" id="2.10.25.10">
    <property type="entry name" value="Laminin"/>
    <property type="match status" value="6"/>
</dbReference>
<feature type="region of interest" description="Disordered" evidence="11">
    <location>
        <begin position="541"/>
        <end position="563"/>
    </location>
</feature>
<keyword evidence="16" id="KW-1185">Reference proteome</keyword>
<evidence type="ECO:0000256" key="2">
    <source>
        <dbReference type="ARBA" id="ARBA00022536"/>
    </source>
</evidence>
<dbReference type="PANTHER" id="PTHR24049">
    <property type="entry name" value="CRUMBS FAMILY MEMBER"/>
    <property type="match status" value="1"/>
</dbReference>
<organism evidence="15 16">
    <name type="scientific">Fasciolopsis buskii</name>
    <dbReference type="NCBI Taxonomy" id="27845"/>
    <lineage>
        <taxon>Eukaryota</taxon>
        <taxon>Metazoa</taxon>
        <taxon>Spiralia</taxon>
        <taxon>Lophotrochozoa</taxon>
        <taxon>Platyhelminthes</taxon>
        <taxon>Trematoda</taxon>
        <taxon>Digenea</taxon>
        <taxon>Plagiorchiida</taxon>
        <taxon>Echinostomata</taxon>
        <taxon>Echinostomatoidea</taxon>
        <taxon>Fasciolidae</taxon>
        <taxon>Fasciolopsis</taxon>
    </lineage>
</organism>